<dbReference type="AlphaFoldDB" id="A0AAE0U013"/>
<gene>
    <name evidence="2" type="ORF">B0H63DRAFT_185111</name>
</gene>
<feature type="domain" description="Heterokaryon incompatibility" evidence="1">
    <location>
        <begin position="265"/>
        <end position="409"/>
    </location>
</feature>
<dbReference type="InterPro" id="IPR010730">
    <property type="entry name" value="HET"/>
</dbReference>
<keyword evidence="3" id="KW-1185">Reference proteome</keyword>
<name>A0AAE0U013_9PEZI</name>
<dbReference type="PANTHER" id="PTHR33112">
    <property type="entry name" value="DOMAIN PROTEIN, PUTATIVE-RELATED"/>
    <property type="match status" value="1"/>
</dbReference>
<protein>
    <submittedName>
        <fullName evidence="2">Heterokaryon incompatibility protein-domain-containing protein</fullName>
    </submittedName>
</protein>
<dbReference type="Proteomes" id="UP001285441">
    <property type="component" value="Unassembled WGS sequence"/>
</dbReference>
<dbReference type="Pfam" id="PF06985">
    <property type="entry name" value="HET"/>
    <property type="match status" value="1"/>
</dbReference>
<organism evidence="2 3">
    <name type="scientific">Podospora didyma</name>
    <dbReference type="NCBI Taxonomy" id="330526"/>
    <lineage>
        <taxon>Eukaryota</taxon>
        <taxon>Fungi</taxon>
        <taxon>Dikarya</taxon>
        <taxon>Ascomycota</taxon>
        <taxon>Pezizomycotina</taxon>
        <taxon>Sordariomycetes</taxon>
        <taxon>Sordariomycetidae</taxon>
        <taxon>Sordariales</taxon>
        <taxon>Podosporaceae</taxon>
        <taxon>Podospora</taxon>
    </lineage>
</organism>
<evidence type="ECO:0000313" key="3">
    <source>
        <dbReference type="Proteomes" id="UP001285441"/>
    </source>
</evidence>
<dbReference type="PANTHER" id="PTHR33112:SF12">
    <property type="entry name" value="HETEROKARYON INCOMPATIBILITY DOMAIN-CONTAINING PROTEIN"/>
    <property type="match status" value="1"/>
</dbReference>
<evidence type="ECO:0000313" key="2">
    <source>
        <dbReference type="EMBL" id="KAK3385599.1"/>
    </source>
</evidence>
<dbReference type="EMBL" id="JAULSW010000004">
    <property type="protein sequence ID" value="KAK3385599.1"/>
    <property type="molecule type" value="Genomic_DNA"/>
</dbReference>
<accession>A0AAE0U013</accession>
<reference evidence="2" key="2">
    <citation type="submission" date="2023-06" db="EMBL/GenBank/DDBJ databases">
        <authorList>
            <consortium name="Lawrence Berkeley National Laboratory"/>
            <person name="Haridas S."/>
            <person name="Hensen N."/>
            <person name="Bonometti L."/>
            <person name="Westerberg I."/>
            <person name="Brannstrom I.O."/>
            <person name="Guillou S."/>
            <person name="Cros-Aarteil S."/>
            <person name="Calhoun S."/>
            <person name="Kuo A."/>
            <person name="Mondo S."/>
            <person name="Pangilinan J."/>
            <person name="Riley R."/>
            <person name="LaButti K."/>
            <person name="Andreopoulos B."/>
            <person name="Lipzen A."/>
            <person name="Chen C."/>
            <person name="Yanf M."/>
            <person name="Daum C."/>
            <person name="Ng V."/>
            <person name="Clum A."/>
            <person name="Steindorff A."/>
            <person name="Ohm R."/>
            <person name="Martin F."/>
            <person name="Silar P."/>
            <person name="Natvig D."/>
            <person name="Lalanne C."/>
            <person name="Gautier V."/>
            <person name="Ament-velasquez S.L."/>
            <person name="Kruys A."/>
            <person name="Hutchinson M.I."/>
            <person name="Powell A.J."/>
            <person name="Barry K."/>
            <person name="Miller A.N."/>
            <person name="Grigoriev I.V."/>
            <person name="Debuchy R."/>
            <person name="Gladieux P."/>
            <person name="Thoren M.H."/>
            <person name="Johannesson H."/>
        </authorList>
    </citation>
    <scope>NUCLEOTIDE SEQUENCE</scope>
    <source>
        <strain evidence="2">CBS 232.78</strain>
    </source>
</reference>
<proteinExistence type="predicted"/>
<comment type="caution">
    <text evidence="2">The sequence shown here is derived from an EMBL/GenBank/DDBJ whole genome shotgun (WGS) entry which is preliminary data.</text>
</comment>
<evidence type="ECO:0000259" key="1">
    <source>
        <dbReference type="Pfam" id="PF06985"/>
    </source>
</evidence>
<sequence length="817" mass="91041">MPRHSKLIPRWIHKRLSSGKRSIPHEQPVSAQESTLSLSSSSSVCSVPLDQRSADSDWLCGRCQAIDLGAIFCPPDLPVPPTRWWEGRKVGSLEPLLLDPACSLCQLFYALRCGWPQGRPDTHSLSGGTPEENCHLRLLNLHSISGGDVYRRQPPVPVVAVLPAQGWERIGSHKMSEIYDDGAFFLLQTNPSDASIAKTYNPLPGASSFDPITVNYASIHQWLKECDAKHTGACRHSKPNPIAVRCIDCLSPAHEIVRMKPGDDYFALSYVWGAPSRFPTSEAKSGRRGELVLPSTSIPAVITDAMTVVVALGKRYLWVDKYCIDQDNHDAKLQEIRTMDHIYRGAYATIVAASGPDASYGLAGVSRERTRERMTAQVSTGMTFVSGLSALRPALDKSTWTTRGWTYQEAVLSRRAIIFTPVQVYFVCTSMTASESINSVTEHVIANKISQRRHGGGILTASHFNNFFPYERHPERQVWSANRTLADHISTYTSRNLTVEDDILHAFRGLLARSPFCTYYGIPVFIAFNDDANPETPTEPMSLEDLDAGFAMGLTWVPAERNTTSDYYTALTRRAGFPSWSWTGWKGQVDYYNKHRGSARPVMQPDKHIDAAQIKVEAETASGDRIRLWDLRPKGWEENESKLIPELSPYIHIQTLIIGVRFNSFLRDHAMDIGVCVCHPCGVHPEYGPNERAMPNPLVWGSASLFAGLGENNLLERATAKTRWDCVLLLAGDRSFASENAWLSDDDSSDDDGKGSVYGAFSTTSTSLAIMVWTFLIVEWDGEAARRVGTLTVEADEERFYDIVRQVPNTRRWVRLG</sequence>
<reference evidence="2" key="1">
    <citation type="journal article" date="2023" name="Mol. Phylogenet. Evol.">
        <title>Genome-scale phylogeny and comparative genomics of the fungal order Sordariales.</title>
        <authorList>
            <person name="Hensen N."/>
            <person name="Bonometti L."/>
            <person name="Westerberg I."/>
            <person name="Brannstrom I.O."/>
            <person name="Guillou S."/>
            <person name="Cros-Aarteil S."/>
            <person name="Calhoun S."/>
            <person name="Haridas S."/>
            <person name="Kuo A."/>
            <person name="Mondo S."/>
            <person name="Pangilinan J."/>
            <person name="Riley R."/>
            <person name="LaButti K."/>
            <person name="Andreopoulos B."/>
            <person name="Lipzen A."/>
            <person name="Chen C."/>
            <person name="Yan M."/>
            <person name="Daum C."/>
            <person name="Ng V."/>
            <person name="Clum A."/>
            <person name="Steindorff A."/>
            <person name="Ohm R.A."/>
            <person name="Martin F."/>
            <person name="Silar P."/>
            <person name="Natvig D.O."/>
            <person name="Lalanne C."/>
            <person name="Gautier V."/>
            <person name="Ament-Velasquez S.L."/>
            <person name="Kruys A."/>
            <person name="Hutchinson M.I."/>
            <person name="Powell A.J."/>
            <person name="Barry K."/>
            <person name="Miller A.N."/>
            <person name="Grigoriev I.V."/>
            <person name="Debuchy R."/>
            <person name="Gladieux P."/>
            <person name="Hiltunen Thoren M."/>
            <person name="Johannesson H."/>
        </authorList>
    </citation>
    <scope>NUCLEOTIDE SEQUENCE</scope>
    <source>
        <strain evidence="2">CBS 232.78</strain>
    </source>
</reference>